<dbReference type="Gene3D" id="3.90.550.10">
    <property type="entry name" value="Spore Coat Polysaccharide Biosynthesis Protein SpsA, Chain A"/>
    <property type="match status" value="1"/>
</dbReference>
<evidence type="ECO:0000313" key="3">
    <source>
        <dbReference type="Proteomes" id="UP000178925"/>
    </source>
</evidence>
<dbReference type="SUPFAM" id="SSF53448">
    <property type="entry name" value="Nucleotide-diphospho-sugar transferases"/>
    <property type="match status" value="1"/>
</dbReference>
<dbReference type="InterPro" id="IPR050834">
    <property type="entry name" value="Glycosyltransf_2"/>
</dbReference>
<reference evidence="2 3" key="1">
    <citation type="journal article" date="2016" name="Nat. Commun.">
        <title>Thousands of microbial genomes shed light on interconnected biogeochemical processes in an aquifer system.</title>
        <authorList>
            <person name="Anantharaman K."/>
            <person name="Brown C.T."/>
            <person name="Hug L.A."/>
            <person name="Sharon I."/>
            <person name="Castelle C.J."/>
            <person name="Probst A.J."/>
            <person name="Thomas B.C."/>
            <person name="Singh A."/>
            <person name="Wilkins M.J."/>
            <person name="Karaoz U."/>
            <person name="Brodie E.L."/>
            <person name="Williams K.H."/>
            <person name="Hubbard S.S."/>
            <person name="Banfield J.F."/>
        </authorList>
    </citation>
    <scope>NUCLEOTIDE SEQUENCE [LARGE SCALE GENOMIC DNA]</scope>
</reference>
<dbReference type="PANTHER" id="PTHR43685">
    <property type="entry name" value="GLYCOSYLTRANSFERASE"/>
    <property type="match status" value="1"/>
</dbReference>
<name>A0A1F5SK19_9BACT</name>
<feature type="domain" description="Glycosyltransferase 2-like" evidence="1">
    <location>
        <begin position="11"/>
        <end position="144"/>
    </location>
</feature>
<dbReference type="Proteomes" id="UP000178925">
    <property type="component" value="Unassembled WGS sequence"/>
</dbReference>
<dbReference type="CDD" id="cd00761">
    <property type="entry name" value="Glyco_tranf_GTA_type"/>
    <property type="match status" value="1"/>
</dbReference>
<gene>
    <name evidence="2" type="ORF">A2242_03075</name>
</gene>
<proteinExistence type="predicted"/>
<accession>A0A1F5SK19</accession>
<evidence type="ECO:0000259" key="1">
    <source>
        <dbReference type="Pfam" id="PF00535"/>
    </source>
</evidence>
<dbReference type="EMBL" id="MFGC01000029">
    <property type="protein sequence ID" value="OGF27030.1"/>
    <property type="molecule type" value="Genomic_DNA"/>
</dbReference>
<dbReference type="InterPro" id="IPR001173">
    <property type="entry name" value="Glyco_trans_2-like"/>
</dbReference>
<protein>
    <recommendedName>
        <fullName evidence="1">Glycosyltransferase 2-like domain-containing protein</fullName>
    </recommendedName>
</protein>
<comment type="caution">
    <text evidence="2">The sequence shown here is derived from an EMBL/GenBank/DDBJ whole genome shotgun (WGS) entry which is preliminary data.</text>
</comment>
<dbReference type="PANTHER" id="PTHR43685:SF11">
    <property type="entry name" value="GLYCOSYLTRANSFERASE TAGX-RELATED"/>
    <property type="match status" value="1"/>
</dbReference>
<evidence type="ECO:0000313" key="2">
    <source>
        <dbReference type="EMBL" id="OGF27030.1"/>
    </source>
</evidence>
<dbReference type="InterPro" id="IPR029044">
    <property type="entry name" value="Nucleotide-diphossugar_trans"/>
</dbReference>
<dbReference type="AlphaFoldDB" id="A0A1F5SK19"/>
<dbReference type="Pfam" id="PF00535">
    <property type="entry name" value="Glycos_transf_2"/>
    <property type="match status" value="1"/>
</dbReference>
<organism evidence="2 3">
    <name type="scientific">Candidatus Falkowbacteria bacterium RIFOXYA2_FULL_47_9</name>
    <dbReference type="NCBI Taxonomy" id="1797995"/>
    <lineage>
        <taxon>Bacteria</taxon>
        <taxon>Candidatus Falkowiibacteriota</taxon>
    </lineage>
</organism>
<sequence>MIAEIMSELISVIIPAYNKSEELRASLASLLSQTYRNYEVIIVNDGSTDNTAHIIDEFKDKFCSRKIRFKIILQNNQGANAARNRGFREHHGGCVIFWDADVVAAPTMLARMQQALEENPEKSYAYSSFVYGKKKFKLWEFSAEKLRRLPFIHTTSLVRVRYFPGWDKHIRRLQDWDVWLTMLEHSQTGVWVPEFLFTVLTTHGTMSSWLPKIVYRLPFVKLAKVEKYKEAVAEIRKKHKLNI</sequence>
<dbReference type="STRING" id="1797995.A2242_03075"/>